<dbReference type="EMBL" id="CR522870">
    <property type="protein sequence ID" value="CAG34926.1"/>
    <property type="molecule type" value="Genomic_DNA"/>
</dbReference>
<keyword evidence="6" id="KW-0411">Iron-sulfur</keyword>
<dbReference type="InterPro" id="IPR040084">
    <property type="entry name" value="GTPase_Obg"/>
</dbReference>
<evidence type="ECO:0000256" key="6">
    <source>
        <dbReference type="ARBA" id="ARBA00023014"/>
    </source>
</evidence>
<evidence type="ECO:0000256" key="4">
    <source>
        <dbReference type="ARBA" id="ARBA00022723"/>
    </source>
</evidence>
<dbReference type="Proteomes" id="UP000000602">
    <property type="component" value="Chromosome"/>
</dbReference>
<reference evidence="9" key="1">
    <citation type="journal article" date="2004" name="Environ. Microbiol.">
        <title>The genome of Desulfotalea psychrophila, a sulfate-reducing bacterium from permanently cold Arctic sediments.</title>
        <authorList>
            <person name="Rabus R."/>
            <person name="Ruepp A."/>
            <person name="Frickey T."/>
            <person name="Rattei T."/>
            <person name="Fartmann B."/>
            <person name="Stark M."/>
            <person name="Bauer M."/>
            <person name="Zibat A."/>
            <person name="Lombardot T."/>
            <person name="Becker I."/>
            <person name="Amann J."/>
            <person name="Gellner K."/>
            <person name="Teeling H."/>
            <person name="Leuschner W.D."/>
            <person name="Gloeckner F.-O."/>
            <person name="Lupas A.N."/>
            <person name="Amann R."/>
            <person name="Klenk H.-P."/>
        </authorList>
    </citation>
    <scope>NUCLEOTIDE SEQUENCE [LARGE SCALE GENOMIC DNA]</scope>
    <source>
        <strain evidence="9">DSM 12343 / LSv54</strain>
    </source>
</reference>
<protein>
    <recommendedName>
        <fullName evidence="7">Radical SAM core domain-containing protein</fullName>
    </recommendedName>
</protein>
<dbReference type="RefSeq" id="WP_011187442.1">
    <property type="nucleotide sequence ID" value="NC_006138.1"/>
</dbReference>
<organism evidence="8 9">
    <name type="scientific">Desulfotalea psychrophila (strain LSv54 / DSM 12343)</name>
    <dbReference type="NCBI Taxonomy" id="177439"/>
    <lineage>
        <taxon>Bacteria</taxon>
        <taxon>Pseudomonadati</taxon>
        <taxon>Thermodesulfobacteriota</taxon>
        <taxon>Desulfobulbia</taxon>
        <taxon>Desulfobulbales</taxon>
        <taxon>Desulfocapsaceae</taxon>
        <taxon>Desulfotalea</taxon>
    </lineage>
</organism>
<keyword evidence="4" id="KW-0479">Metal-binding</keyword>
<gene>
    <name evidence="8" type="ordered locus">DP0197</name>
</gene>
<dbReference type="PROSITE" id="PS51918">
    <property type="entry name" value="RADICAL_SAM"/>
    <property type="match status" value="1"/>
</dbReference>
<dbReference type="Pfam" id="PF04055">
    <property type="entry name" value="Radical_SAM"/>
    <property type="match status" value="1"/>
</dbReference>
<keyword evidence="3" id="KW-0949">S-adenosyl-L-methionine</keyword>
<dbReference type="OrthoDB" id="9800840at2"/>
<dbReference type="SFLD" id="SFLDS00029">
    <property type="entry name" value="Radical_SAM"/>
    <property type="match status" value="1"/>
</dbReference>
<dbReference type="eggNOG" id="COG0731">
    <property type="taxonomic scope" value="Bacteria"/>
</dbReference>
<feature type="domain" description="Radical SAM core" evidence="7">
    <location>
        <begin position="12"/>
        <end position="242"/>
    </location>
</feature>
<dbReference type="GO" id="GO:0003824">
    <property type="term" value="F:catalytic activity"/>
    <property type="evidence" value="ECO:0007669"/>
    <property type="project" value="InterPro"/>
</dbReference>
<dbReference type="PANTHER" id="PTHR43787">
    <property type="entry name" value="FEMO COFACTOR BIOSYNTHESIS PROTEIN NIFB-RELATED"/>
    <property type="match status" value="1"/>
</dbReference>
<dbReference type="SFLD" id="SFLDG01083">
    <property type="entry name" value="Uncharacterised_Radical_SAM_Su"/>
    <property type="match status" value="1"/>
</dbReference>
<dbReference type="HOGENOM" id="CLU_058377_0_0_7"/>
<name>Q6ARU9_DESPS</name>
<dbReference type="InterPro" id="IPR058240">
    <property type="entry name" value="rSAM_sf"/>
</dbReference>
<dbReference type="InterPro" id="IPR007197">
    <property type="entry name" value="rSAM"/>
</dbReference>
<proteinExistence type="predicted"/>
<dbReference type="STRING" id="177439.DP0197"/>
<comment type="cofactor">
    <cofactor evidence="1">
        <name>[4Fe-4S] cluster</name>
        <dbReference type="ChEBI" id="CHEBI:49883"/>
    </cofactor>
</comment>
<dbReference type="AlphaFoldDB" id="Q6ARU9"/>
<dbReference type="GO" id="GO:0046872">
    <property type="term" value="F:metal ion binding"/>
    <property type="evidence" value="ECO:0007669"/>
    <property type="project" value="UniProtKB-KW"/>
</dbReference>
<evidence type="ECO:0000313" key="9">
    <source>
        <dbReference type="Proteomes" id="UP000000602"/>
    </source>
</evidence>
<dbReference type="InterPro" id="IPR013785">
    <property type="entry name" value="Aldolase_TIM"/>
</dbReference>
<dbReference type="CDD" id="cd01335">
    <property type="entry name" value="Radical_SAM"/>
    <property type="match status" value="1"/>
</dbReference>
<accession>Q6ARU9</accession>
<evidence type="ECO:0000256" key="3">
    <source>
        <dbReference type="ARBA" id="ARBA00022691"/>
    </source>
</evidence>
<dbReference type="SUPFAM" id="SSF102114">
    <property type="entry name" value="Radical SAM enzymes"/>
    <property type="match status" value="1"/>
</dbReference>
<keyword evidence="5" id="KW-0408">Iron</keyword>
<dbReference type="Gene3D" id="3.20.20.70">
    <property type="entry name" value="Aldolase class I"/>
    <property type="match status" value="1"/>
</dbReference>
<dbReference type="PANTHER" id="PTHR43787:SF11">
    <property type="entry name" value="UPF0026 PROTEIN SLR1464"/>
    <property type="match status" value="1"/>
</dbReference>
<evidence type="ECO:0000256" key="5">
    <source>
        <dbReference type="ARBA" id="ARBA00023004"/>
    </source>
</evidence>
<evidence type="ECO:0000259" key="7">
    <source>
        <dbReference type="PROSITE" id="PS51918"/>
    </source>
</evidence>
<dbReference type="GO" id="GO:0051539">
    <property type="term" value="F:4 iron, 4 sulfur cluster binding"/>
    <property type="evidence" value="ECO:0007669"/>
    <property type="project" value="UniProtKB-KW"/>
</dbReference>
<evidence type="ECO:0000313" key="8">
    <source>
        <dbReference type="EMBL" id="CAG34926.1"/>
    </source>
</evidence>
<evidence type="ECO:0000256" key="1">
    <source>
        <dbReference type="ARBA" id="ARBA00001966"/>
    </source>
</evidence>
<dbReference type="KEGG" id="dps:DP0197"/>
<sequence length="312" mass="34789">MYDHLFGPIASRRLGTSLGVDLVRHKVCSLDCIYCESGRTTVLTGERKEYVSHEKVKEELLDYFANNPDPDYITFSGSGEPTLSSRIGDTIEFIKAQKPNVKVAVLTNGTLFSNPAVRRELMGADLVIPSLDAATWDSFRRINRPLATLDLDTHIEGIRLFKEEFSGKMDLEILILPGVNDDEESLAALKASCILIGPDTVQLNTLDRPGVVKNIRAATAEELEAIAAYFGFTNITIPSSAKRSKQRAKVSGDLADAVLEMIVRRPCTEKDILQTIECTDEELLLALDRLQQEDKVYTLTKERGEFYLVKHH</sequence>
<evidence type="ECO:0000256" key="2">
    <source>
        <dbReference type="ARBA" id="ARBA00022485"/>
    </source>
</evidence>
<keyword evidence="9" id="KW-1185">Reference proteome</keyword>
<keyword evidence="2" id="KW-0004">4Fe-4S</keyword>